<gene>
    <name evidence="3" type="ORF">GTS_37560</name>
</gene>
<keyword evidence="2" id="KW-0812">Transmembrane</keyword>
<protein>
    <submittedName>
        <fullName evidence="3">Uncharacterized protein</fullName>
    </submittedName>
</protein>
<keyword evidence="2" id="KW-0472">Membrane</keyword>
<sequence length="244" mass="24294">MDERELAEVFRAAVRDTPPASFDERDVVAASRRARARQRTAIVAGSTLGVAVLVGGAVAGADLLHGPAHEVASGPEQSTTHGRPPMNTFGLPVPGTPAPHSFPEATPEQGGGAGGEVGPRADGTRSGCGPVDRELAAALAGELPAAAAGGLPVAVDAQCPQGARAAGYLVRDGDDLGVFSVVLVPAGAQRSVTQFSGPGSSTTVSVTTRSGGQLTVVSKAQRGSTGAPFGDRVAAIAADLASRY</sequence>
<dbReference type="Proteomes" id="UP000298860">
    <property type="component" value="Unassembled WGS sequence"/>
</dbReference>
<feature type="region of interest" description="Disordered" evidence="1">
    <location>
        <begin position="68"/>
        <end position="127"/>
    </location>
</feature>
<keyword evidence="4" id="KW-1185">Reference proteome</keyword>
<proteinExistence type="predicted"/>
<comment type="caution">
    <text evidence="3">The sequence shown here is derived from an EMBL/GenBank/DDBJ whole genome shotgun (WGS) entry which is preliminary data.</text>
</comment>
<evidence type="ECO:0000256" key="2">
    <source>
        <dbReference type="SAM" id="Phobius"/>
    </source>
</evidence>
<organism evidence="3 4">
    <name type="scientific">Gandjariella thermophila</name>
    <dbReference type="NCBI Taxonomy" id="1931992"/>
    <lineage>
        <taxon>Bacteria</taxon>
        <taxon>Bacillati</taxon>
        <taxon>Actinomycetota</taxon>
        <taxon>Actinomycetes</taxon>
        <taxon>Pseudonocardiales</taxon>
        <taxon>Pseudonocardiaceae</taxon>
        <taxon>Gandjariella</taxon>
    </lineage>
</organism>
<evidence type="ECO:0000313" key="3">
    <source>
        <dbReference type="EMBL" id="GDY32123.1"/>
    </source>
</evidence>
<evidence type="ECO:0000313" key="4">
    <source>
        <dbReference type="Proteomes" id="UP000298860"/>
    </source>
</evidence>
<reference evidence="4" key="1">
    <citation type="submission" date="2019-04" db="EMBL/GenBank/DDBJ databases">
        <title>Draft genome sequence of Pseudonocardiaceae bacterium SL3-2-4.</title>
        <authorList>
            <person name="Ningsih F."/>
            <person name="Yokota A."/>
            <person name="Sakai Y."/>
            <person name="Nanatani K."/>
            <person name="Yabe S."/>
            <person name="Oetari A."/>
            <person name="Sjamsuridzal W."/>
        </authorList>
    </citation>
    <scope>NUCLEOTIDE SEQUENCE [LARGE SCALE GENOMIC DNA]</scope>
    <source>
        <strain evidence="4">SL3-2-4</strain>
    </source>
</reference>
<dbReference type="AlphaFoldDB" id="A0A4D4JDZ5"/>
<feature type="transmembrane region" description="Helical" evidence="2">
    <location>
        <begin position="41"/>
        <end position="61"/>
    </location>
</feature>
<accession>A0A4D4JDZ5</accession>
<dbReference type="EMBL" id="BJFL01000021">
    <property type="protein sequence ID" value="GDY32123.1"/>
    <property type="molecule type" value="Genomic_DNA"/>
</dbReference>
<keyword evidence="2" id="KW-1133">Transmembrane helix</keyword>
<evidence type="ECO:0000256" key="1">
    <source>
        <dbReference type="SAM" id="MobiDB-lite"/>
    </source>
</evidence>
<name>A0A4D4JDZ5_9PSEU</name>